<keyword evidence="5" id="KW-0479">Metal-binding</keyword>
<keyword evidence="6" id="KW-0408">Iron</keyword>
<feature type="domain" description="Globin" evidence="8">
    <location>
        <begin position="3"/>
        <end position="147"/>
    </location>
</feature>
<gene>
    <name evidence="9" type="primary">hbb2</name>
    <name evidence="9" type="ORF">AOXY_G17798</name>
</gene>
<dbReference type="GO" id="GO:0020037">
    <property type="term" value="F:heme binding"/>
    <property type="evidence" value="ECO:0007669"/>
    <property type="project" value="InterPro"/>
</dbReference>
<evidence type="ECO:0000259" key="8">
    <source>
        <dbReference type="PROSITE" id="PS01033"/>
    </source>
</evidence>
<keyword evidence="2 7" id="KW-0813">Transport</keyword>
<accession>A0AAD8D5H4</accession>
<dbReference type="InterPro" id="IPR000971">
    <property type="entry name" value="Globin"/>
</dbReference>
<dbReference type="GO" id="GO:0072562">
    <property type="term" value="C:blood microparticle"/>
    <property type="evidence" value="ECO:0007669"/>
    <property type="project" value="TreeGrafter"/>
</dbReference>
<dbReference type="InterPro" id="IPR002337">
    <property type="entry name" value="Hemoglobin_b"/>
</dbReference>
<evidence type="ECO:0000256" key="1">
    <source>
        <dbReference type="ARBA" id="ARBA00008705"/>
    </source>
</evidence>
<evidence type="ECO:0000313" key="10">
    <source>
        <dbReference type="Proteomes" id="UP001230051"/>
    </source>
</evidence>
<dbReference type="GO" id="GO:0031838">
    <property type="term" value="C:haptoglobin-hemoglobin complex"/>
    <property type="evidence" value="ECO:0007669"/>
    <property type="project" value="TreeGrafter"/>
</dbReference>
<dbReference type="GO" id="GO:0046872">
    <property type="term" value="F:metal ion binding"/>
    <property type="evidence" value="ECO:0007669"/>
    <property type="project" value="UniProtKB-KW"/>
</dbReference>
<dbReference type="InterPro" id="IPR009050">
    <property type="entry name" value="Globin-like_sf"/>
</dbReference>
<dbReference type="PRINTS" id="PR00814">
    <property type="entry name" value="BETAHAEM"/>
</dbReference>
<reference evidence="9" key="1">
    <citation type="submission" date="2022-02" db="EMBL/GenBank/DDBJ databases">
        <title>Atlantic sturgeon de novo genome assembly.</title>
        <authorList>
            <person name="Stock M."/>
            <person name="Klopp C."/>
            <person name="Guiguen Y."/>
            <person name="Cabau C."/>
            <person name="Parinello H."/>
            <person name="Santidrian Yebra-Pimentel E."/>
            <person name="Kuhl H."/>
            <person name="Dirks R.P."/>
            <person name="Guessner J."/>
            <person name="Wuertz S."/>
            <person name="Du K."/>
            <person name="Schartl M."/>
        </authorList>
    </citation>
    <scope>NUCLEOTIDE SEQUENCE</scope>
    <source>
        <strain evidence="9">STURGEONOMICS-FGT-2020</strain>
        <tissue evidence="9">Whole blood</tissue>
    </source>
</reference>
<dbReference type="CDD" id="cd08925">
    <property type="entry name" value="Hb-beta-like"/>
    <property type="match status" value="1"/>
</dbReference>
<evidence type="ECO:0000256" key="6">
    <source>
        <dbReference type="ARBA" id="ARBA00023004"/>
    </source>
</evidence>
<dbReference type="GO" id="GO:0005833">
    <property type="term" value="C:hemoglobin complex"/>
    <property type="evidence" value="ECO:0007669"/>
    <property type="project" value="InterPro"/>
</dbReference>
<dbReference type="Pfam" id="PF00042">
    <property type="entry name" value="Globin"/>
    <property type="match status" value="1"/>
</dbReference>
<dbReference type="GO" id="GO:0031720">
    <property type="term" value="F:haptoglobin binding"/>
    <property type="evidence" value="ECO:0007669"/>
    <property type="project" value="TreeGrafter"/>
</dbReference>
<dbReference type="EMBL" id="JAGXEW010000016">
    <property type="protein sequence ID" value="KAK1162831.1"/>
    <property type="molecule type" value="Genomic_DNA"/>
</dbReference>
<evidence type="ECO:0000256" key="5">
    <source>
        <dbReference type="ARBA" id="ARBA00022723"/>
    </source>
</evidence>
<dbReference type="GO" id="GO:0004601">
    <property type="term" value="F:peroxidase activity"/>
    <property type="evidence" value="ECO:0007669"/>
    <property type="project" value="TreeGrafter"/>
</dbReference>
<keyword evidence="10" id="KW-1185">Reference proteome</keyword>
<sequence length="147" mass="16338">MVHWTDHERHAITSLWAKVNVEEVGAQALVRLLVVYPWTQRYFTSFGNVSNAAAIAGNTKVHNHGKTVLKSVGDAIAHMDDVSHTFTKLSKFHSETLHVDPDNFKHFGDCLSIVLAATFGTAYTPDVHAAWQKMIAVIISALSKQYH</sequence>
<dbReference type="Gene3D" id="1.10.490.10">
    <property type="entry name" value="Globins"/>
    <property type="match status" value="1"/>
</dbReference>
<evidence type="ECO:0000256" key="7">
    <source>
        <dbReference type="RuleBase" id="RU000356"/>
    </source>
</evidence>
<dbReference type="GO" id="GO:0042744">
    <property type="term" value="P:hydrogen peroxide catabolic process"/>
    <property type="evidence" value="ECO:0007669"/>
    <property type="project" value="TreeGrafter"/>
</dbReference>
<dbReference type="GO" id="GO:0005344">
    <property type="term" value="F:oxygen carrier activity"/>
    <property type="evidence" value="ECO:0007669"/>
    <property type="project" value="UniProtKB-KW"/>
</dbReference>
<dbReference type="FunFam" id="1.10.490.10:FF:000001">
    <property type="entry name" value="Hemoglobin subunit beta"/>
    <property type="match status" value="1"/>
</dbReference>
<dbReference type="Proteomes" id="UP001230051">
    <property type="component" value="Unassembled WGS sequence"/>
</dbReference>
<evidence type="ECO:0000256" key="4">
    <source>
        <dbReference type="ARBA" id="ARBA00022621"/>
    </source>
</evidence>
<dbReference type="PANTHER" id="PTHR11442:SF7">
    <property type="entry name" value="HEMOGLOBIN SUBUNIT EPSILON"/>
    <property type="match status" value="1"/>
</dbReference>
<dbReference type="GO" id="GO:0019825">
    <property type="term" value="F:oxygen binding"/>
    <property type="evidence" value="ECO:0007669"/>
    <property type="project" value="InterPro"/>
</dbReference>
<dbReference type="InterPro" id="IPR050056">
    <property type="entry name" value="Hemoglobin_oxygen_transport"/>
</dbReference>
<protein>
    <submittedName>
        <fullName evidence="9">Hemoglobin subunit beta-2-like</fullName>
    </submittedName>
</protein>
<dbReference type="PANTHER" id="PTHR11442">
    <property type="entry name" value="HEMOGLOBIN FAMILY MEMBER"/>
    <property type="match status" value="1"/>
</dbReference>
<comment type="similarity">
    <text evidence="1 7">Belongs to the globin family.</text>
</comment>
<comment type="caution">
    <text evidence="9">The sequence shown here is derived from an EMBL/GenBank/DDBJ whole genome shotgun (WGS) entry which is preliminary data.</text>
</comment>
<evidence type="ECO:0000256" key="3">
    <source>
        <dbReference type="ARBA" id="ARBA00022617"/>
    </source>
</evidence>
<dbReference type="AlphaFoldDB" id="A0AAD8D5H4"/>
<keyword evidence="3 7" id="KW-0349">Heme</keyword>
<dbReference type="SUPFAM" id="SSF46458">
    <property type="entry name" value="Globin-like"/>
    <property type="match status" value="1"/>
</dbReference>
<evidence type="ECO:0000256" key="2">
    <source>
        <dbReference type="ARBA" id="ARBA00022448"/>
    </source>
</evidence>
<proteinExistence type="inferred from homology"/>
<organism evidence="9 10">
    <name type="scientific">Acipenser oxyrinchus oxyrinchus</name>
    <dbReference type="NCBI Taxonomy" id="40147"/>
    <lineage>
        <taxon>Eukaryota</taxon>
        <taxon>Metazoa</taxon>
        <taxon>Chordata</taxon>
        <taxon>Craniata</taxon>
        <taxon>Vertebrata</taxon>
        <taxon>Euteleostomi</taxon>
        <taxon>Actinopterygii</taxon>
        <taxon>Chondrostei</taxon>
        <taxon>Acipenseriformes</taxon>
        <taxon>Acipenseridae</taxon>
        <taxon>Acipenser</taxon>
    </lineage>
</organism>
<name>A0AAD8D5H4_ACIOX</name>
<dbReference type="PROSITE" id="PS01033">
    <property type="entry name" value="GLOBIN"/>
    <property type="match status" value="1"/>
</dbReference>
<dbReference type="InterPro" id="IPR012292">
    <property type="entry name" value="Globin/Proto"/>
</dbReference>
<keyword evidence="4 7" id="KW-0561">Oxygen transport</keyword>
<dbReference type="GO" id="GO:0043177">
    <property type="term" value="F:organic acid binding"/>
    <property type="evidence" value="ECO:0007669"/>
    <property type="project" value="TreeGrafter"/>
</dbReference>
<evidence type="ECO:0000313" key="9">
    <source>
        <dbReference type="EMBL" id="KAK1162831.1"/>
    </source>
</evidence>